<dbReference type="Pfam" id="PF08628">
    <property type="entry name" value="Nexin_C"/>
    <property type="match status" value="1"/>
</dbReference>
<dbReference type="InterPro" id="IPR044926">
    <property type="entry name" value="RGS_subdomain_2"/>
</dbReference>
<dbReference type="SMART" id="SM00315">
    <property type="entry name" value="RGS"/>
    <property type="match status" value="1"/>
</dbReference>
<feature type="non-terminal residue" evidence="6">
    <location>
        <position position="1"/>
    </location>
</feature>
<feature type="non-terminal residue" evidence="6">
    <location>
        <position position="993"/>
    </location>
</feature>
<dbReference type="Proteomes" id="UP000095023">
    <property type="component" value="Unassembled WGS sequence"/>
</dbReference>
<evidence type="ECO:0000313" key="7">
    <source>
        <dbReference type="Proteomes" id="UP000095023"/>
    </source>
</evidence>
<organism evidence="6 7">
    <name type="scientific">Tortispora caseinolytica NRRL Y-17796</name>
    <dbReference type="NCBI Taxonomy" id="767744"/>
    <lineage>
        <taxon>Eukaryota</taxon>
        <taxon>Fungi</taxon>
        <taxon>Dikarya</taxon>
        <taxon>Ascomycota</taxon>
        <taxon>Saccharomycotina</taxon>
        <taxon>Trigonopsidomycetes</taxon>
        <taxon>Trigonopsidales</taxon>
        <taxon>Trigonopsidaceae</taxon>
        <taxon>Tortispora</taxon>
    </lineage>
</organism>
<keyword evidence="7" id="KW-1185">Reference proteome</keyword>
<dbReference type="PANTHER" id="PTHR22775:SF3">
    <property type="entry name" value="SORTING NEXIN-13"/>
    <property type="match status" value="1"/>
</dbReference>
<dbReference type="SMART" id="SM00313">
    <property type="entry name" value="PXA"/>
    <property type="match status" value="1"/>
</dbReference>
<dbReference type="Gene3D" id="3.30.1520.10">
    <property type="entry name" value="Phox-like domain"/>
    <property type="match status" value="1"/>
</dbReference>
<evidence type="ECO:0000313" key="6">
    <source>
        <dbReference type="EMBL" id="ODV92277.1"/>
    </source>
</evidence>
<protein>
    <recommendedName>
        <fullName evidence="8">PX domain-containing protein</fullName>
    </recommendedName>
</protein>
<dbReference type="InterPro" id="IPR003114">
    <property type="entry name" value="Phox_assoc"/>
</dbReference>
<dbReference type="Pfam" id="PF00787">
    <property type="entry name" value="PX"/>
    <property type="match status" value="1"/>
</dbReference>
<reference evidence="7" key="1">
    <citation type="submission" date="2016-02" db="EMBL/GenBank/DDBJ databases">
        <title>Comparative genomics of biotechnologically important yeasts.</title>
        <authorList>
            <consortium name="DOE Joint Genome Institute"/>
            <person name="Riley R."/>
            <person name="Haridas S."/>
            <person name="Wolfe K.H."/>
            <person name="Lopes M.R."/>
            <person name="Hittinger C.T."/>
            <person name="Goker M."/>
            <person name="Salamov A."/>
            <person name="Wisecaver J."/>
            <person name="Long T.M."/>
            <person name="Aerts A.L."/>
            <person name="Barry K."/>
            <person name="Choi C."/>
            <person name="Clum A."/>
            <person name="Coughlan A.Y."/>
            <person name="Deshpande S."/>
            <person name="Douglass A.P."/>
            <person name="Hanson S.J."/>
            <person name="Klenk H.-P."/>
            <person name="Labutti K."/>
            <person name="Lapidus A."/>
            <person name="Lindquist E."/>
            <person name="Lipzen A."/>
            <person name="Meier-Kolthoff J.P."/>
            <person name="Ohm R.A."/>
            <person name="Otillar R.P."/>
            <person name="Pangilinan J."/>
            <person name="Peng Y."/>
            <person name="Rokas A."/>
            <person name="Rosa C.A."/>
            <person name="Scheuner C."/>
            <person name="Sibirny A.A."/>
            <person name="Slot J.C."/>
            <person name="Stielow J.B."/>
            <person name="Sun H."/>
            <person name="Kurtzman C.P."/>
            <person name="Blackwell M."/>
            <person name="Jeffries T.W."/>
            <person name="Grigoriev I.V."/>
        </authorList>
    </citation>
    <scope>NUCLEOTIDE SEQUENCE [LARGE SCALE GENOMIC DNA]</scope>
    <source>
        <strain evidence="7">NRRL Y-17796</strain>
    </source>
</reference>
<dbReference type="InterPro" id="IPR036305">
    <property type="entry name" value="RGS_sf"/>
</dbReference>
<name>A0A1E4TKM0_9ASCO</name>
<feature type="domain" description="PX" evidence="4">
    <location>
        <begin position="681"/>
        <end position="796"/>
    </location>
</feature>
<dbReference type="InterPro" id="IPR036871">
    <property type="entry name" value="PX_dom_sf"/>
</dbReference>
<feature type="compositionally biased region" description="Low complexity" evidence="2">
    <location>
        <begin position="519"/>
        <end position="533"/>
    </location>
</feature>
<dbReference type="PROSITE" id="PS50195">
    <property type="entry name" value="PX"/>
    <property type="match status" value="1"/>
</dbReference>
<gene>
    <name evidence="6" type="ORF">CANCADRAFT_19189</name>
</gene>
<dbReference type="EMBL" id="KV453841">
    <property type="protein sequence ID" value="ODV92277.1"/>
    <property type="molecule type" value="Genomic_DNA"/>
</dbReference>
<sequence length="993" mass="111919">PPKFLLTPDWNKKIVPNISLQQPVIVPSSFYLSASLSRLLSQIVKSFVASWHSTFASTDLFPRSVESLLHLILRDVSAKLIGIDWPSTIVCQFLPLVSTHIHEYAYAESLVFGDSDSLTESLELDQAICNHYNNGKLHPALQKRSVSLQKEWLSTKLLPYTRAILPQQYSSDFSLFLANEILACGVVFPTLNALADPNVWNNLILNLAGKTLDEQRTVKKLRSALELHTQDVKLYKLARIYPKMENKSFERVTRNLTEITSIAQLRKLKHFYGVALSEERRRQSTTEDAAYISRLIYARRIIDQRLKKLSGNMSISQSKSIDMSHDSNHVALKDILQDSSGLLAFTEFMDRRKRSVLVQFWLVVEGFRSPLDEDFLEQSSIQPVDMSGASDIEAIYATYFRSPMIHPPLTLKNQVEQFMISKSPEDYLAARRAIITLQSLVYEHMNDKDFPEFKETDLFSQVLMTSKVTPTIHQSNSFASLKSDPLLSPTVIESNLSAPATPLSLTSIINEDIQISKNGTSSPTPGSRSSTPGQKRYSHKRVVSEAPDLFGNEATSMFNEVGLFDDNLVSSDVENDDGDADGEYSDIAKVAQPIVPSHLHDPLPGDLRLKELIEDLEESLASLYGQKKVLDSLIKKAEITDSKSELKYLRKSFASISREIQFKEMQKGLYESKAQSIELNASTSVKIAAVNVIDNGMSEYAIYDIHIAHKLADDSVVRWTVKRRYRQFYILNSALKEMFPEVSRLEFPKKSVLKFQRPFLDNRRAALEKYLQGLLCIRGVCASKPFRFFMSTDEKERVDEGEANGEANNGVEPYKDADRPPIQILKSLLGPEDTDPEDLAHASGLLGATDSAAIDDNYLFLKSVTDLLYSIFDASWLKGRTNTLLIQQIFGSTVEKRVRGAIEQALAGDRLTDYVENIHRALFPDPDQLERLPANKRDTLEALSKSIEGNLGYIMGQQAGERAAHRVFAPLQNRQLNLHVLYSLFEVLLKVVF</sequence>
<feature type="domain" description="RGS" evidence="3">
    <location>
        <begin position="331"/>
        <end position="463"/>
    </location>
</feature>
<feature type="region of interest" description="Disordered" evidence="2">
    <location>
        <begin position="514"/>
        <end position="540"/>
    </location>
</feature>
<dbReference type="SUPFAM" id="SSF64268">
    <property type="entry name" value="PX domain"/>
    <property type="match status" value="1"/>
</dbReference>
<proteinExistence type="inferred from homology"/>
<dbReference type="PROSITE" id="PS50132">
    <property type="entry name" value="RGS"/>
    <property type="match status" value="1"/>
</dbReference>
<dbReference type="InterPro" id="IPR016137">
    <property type="entry name" value="RGS"/>
</dbReference>
<evidence type="ECO:0000259" key="5">
    <source>
        <dbReference type="PROSITE" id="PS51207"/>
    </source>
</evidence>
<dbReference type="OrthoDB" id="120967at2759"/>
<dbReference type="GO" id="GO:0035091">
    <property type="term" value="F:phosphatidylinositol binding"/>
    <property type="evidence" value="ECO:0007669"/>
    <property type="project" value="InterPro"/>
</dbReference>
<dbReference type="AlphaFoldDB" id="A0A1E4TKM0"/>
<dbReference type="PROSITE" id="PS51207">
    <property type="entry name" value="PXA"/>
    <property type="match status" value="1"/>
</dbReference>
<dbReference type="Pfam" id="PF00615">
    <property type="entry name" value="RGS"/>
    <property type="match status" value="1"/>
</dbReference>
<evidence type="ECO:0008006" key="8">
    <source>
        <dbReference type="Google" id="ProtNLM"/>
    </source>
</evidence>
<feature type="domain" description="PXA" evidence="5">
    <location>
        <begin position="29"/>
        <end position="212"/>
    </location>
</feature>
<evidence type="ECO:0000256" key="1">
    <source>
        <dbReference type="ARBA" id="ARBA00010883"/>
    </source>
</evidence>
<evidence type="ECO:0000259" key="3">
    <source>
        <dbReference type="PROSITE" id="PS50132"/>
    </source>
</evidence>
<dbReference type="SMART" id="SM00312">
    <property type="entry name" value="PX"/>
    <property type="match status" value="1"/>
</dbReference>
<dbReference type="SUPFAM" id="SSF48097">
    <property type="entry name" value="Regulator of G-protein signaling, RGS"/>
    <property type="match status" value="1"/>
</dbReference>
<evidence type="ECO:0000256" key="2">
    <source>
        <dbReference type="SAM" id="MobiDB-lite"/>
    </source>
</evidence>
<dbReference type="Pfam" id="PF02194">
    <property type="entry name" value="PXA"/>
    <property type="match status" value="1"/>
</dbReference>
<comment type="similarity">
    <text evidence="1">Belongs to the sorting nexin family.</text>
</comment>
<accession>A0A1E4TKM0</accession>
<evidence type="ECO:0000259" key="4">
    <source>
        <dbReference type="PROSITE" id="PS50195"/>
    </source>
</evidence>
<dbReference type="InterPro" id="IPR013937">
    <property type="entry name" value="Sorting_nexin_C"/>
</dbReference>
<dbReference type="InterPro" id="IPR001683">
    <property type="entry name" value="PX_dom"/>
</dbReference>
<dbReference type="Gene3D" id="1.10.167.10">
    <property type="entry name" value="Regulator of G-protein Signalling 4, domain 2"/>
    <property type="match status" value="1"/>
</dbReference>
<dbReference type="PANTHER" id="PTHR22775">
    <property type="entry name" value="SORTING NEXIN"/>
    <property type="match status" value="1"/>
</dbReference>